<dbReference type="PROSITE" id="PS51340">
    <property type="entry name" value="MOSC"/>
    <property type="match status" value="1"/>
</dbReference>
<dbReference type="InterPro" id="IPR005302">
    <property type="entry name" value="MoCF_Sase_C"/>
</dbReference>
<protein>
    <submittedName>
        <fullName evidence="2">MOSC domain protein</fullName>
    </submittedName>
</protein>
<dbReference type="AlphaFoldDB" id="A0A0S3PU75"/>
<dbReference type="PANTHER" id="PTHR36930">
    <property type="entry name" value="METAL-SULFUR CLUSTER BIOSYNTHESIS PROTEINS YUAD-RELATED"/>
    <property type="match status" value="1"/>
</dbReference>
<dbReference type="GO" id="GO:0030170">
    <property type="term" value="F:pyridoxal phosphate binding"/>
    <property type="evidence" value="ECO:0007669"/>
    <property type="project" value="InterPro"/>
</dbReference>
<dbReference type="InterPro" id="IPR052716">
    <property type="entry name" value="MOSC_domain"/>
</dbReference>
<dbReference type="GO" id="GO:0003824">
    <property type="term" value="F:catalytic activity"/>
    <property type="evidence" value="ECO:0007669"/>
    <property type="project" value="InterPro"/>
</dbReference>
<feature type="domain" description="MOSC" evidence="1">
    <location>
        <begin position="107"/>
        <end position="248"/>
    </location>
</feature>
<keyword evidence="3" id="KW-1185">Reference proteome</keyword>
<evidence type="ECO:0000313" key="3">
    <source>
        <dbReference type="Proteomes" id="UP000236884"/>
    </source>
</evidence>
<evidence type="ECO:0000313" key="2">
    <source>
        <dbReference type="EMBL" id="BAT59503.1"/>
    </source>
</evidence>
<dbReference type="EMBL" id="AP014946">
    <property type="protein sequence ID" value="BAT59503.1"/>
    <property type="molecule type" value="Genomic_DNA"/>
</dbReference>
<gene>
    <name evidence="2" type="ORF">GJW-30_1_02036</name>
</gene>
<accession>A0A0S3PU75</accession>
<dbReference type="KEGG" id="vgo:GJW-30_1_02036"/>
<dbReference type="InterPro" id="IPR011037">
    <property type="entry name" value="Pyrv_Knase-like_insert_dom_sf"/>
</dbReference>
<sequence>MNDGLNPVGRVLELWRYPVSSIGGERITSAKLDCAGLKGDRQFALIDQENGFAAAPEMDKRWRNALFLSSAIAETGLPEITFPSGNRVSLHDRGINQLLTDYFGFAVAIAAIEPSSVDAKFPRTQHRHPHAAVHVVTTGSMQHLAALCGSSTIESRRFRPTAVVATYQDDHFDDNKWIGKRLQIGPSVELIAEEQTKRCGMTFVAQPGLDANPDILRSILRNNRRNFGVNCAVVRSGEINVGDALSFKA</sequence>
<dbReference type="RefSeq" id="WP_096354946.1">
    <property type="nucleotide sequence ID" value="NZ_AP014946.1"/>
</dbReference>
<dbReference type="GO" id="GO:0030151">
    <property type="term" value="F:molybdenum ion binding"/>
    <property type="evidence" value="ECO:0007669"/>
    <property type="project" value="InterPro"/>
</dbReference>
<reference evidence="2 3" key="1">
    <citation type="submission" date="2015-08" db="EMBL/GenBank/DDBJ databases">
        <title>Investigation of the bacterial diversity of lava forest soil.</title>
        <authorList>
            <person name="Lee J.S."/>
        </authorList>
    </citation>
    <scope>NUCLEOTIDE SEQUENCE [LARGE SCALE GENOMIC DNA]</scope>
    <source>
        <strain evidence="2 3">GJW-30</strain>
    </source>
</reference>
<dbReference type="Proteomes" id="UP000236884">
    <property type="component" value="Chromosome"/>
</dbReference>
<evidence type="ECO:0000259" key="1">
    <source>
        <dbReference type="PROSITE" id="PS51340"/>
    </source>
</evidence>
<dbReference type="Gene3D" id="2.40.33.20">
    <property type="entry name" value="PK beta-barrel domain-like"/>
    <property type="match status" value="1"/>
</dbReference>
<organism evidence="2 3">
    <name type="scientific">Variibacter gotjawalensis</name>
    <dbReference type="NCBI Taxonomy" id="1333996"/>
    <lineage>
        <taxon>Bacteria</taxon>
        <taxon>Pseudomonadati</taxon>
        <taxon>Pseudomonadota</taxon>
        <taxon>Alphaproteobacteria</taxon>
        <taxon>Hyphomicrobiales</taxon>
        <taxon>Nitrobacteraceae</taxon>
        <taxon>Variibacter</taxon>
    </lineage>
</organism>
<name>A0A0S3PU75_9BRAD</name>
<dbReference type="SUPFAM" id="SSF50800">
    <property type="entry name" value="PK beta-barrel domain-like"/>
    <property type="match status" value="1"/>
</dbReference>
<dbReference type="Pfam" id="PF03473">
    <property type="entry name" value="MOSC"/>
    <property type="match status" value="1"/>
</dbReference>
<dbReference type="OrthoDB" id="581532at2"/>
<dbReference type="InterPro" id="IPR005303">
    <property type="entry name" value="MOCOS_middle"/>
</dbReference>
<dbReference type="PANTHER" id="PTHR36930:SF1">
    <property type="entry name" value="MOSC DOMAIN-CONTAINING PROTEIN"/>
    <property type="match status" value="1"/>
</dbReference>
<proteinExistence type="predicted"/>
<dbReference type="Pfam" id="PF03476">
    <property type="entry name" value="MOSC_N"/>
    <property type="match status" value="1"/>
</dbReference>